<sequence>GKLFLGVVLNKLDISVDKYGVYGSYGNYGKK</sequence>
<protein>
    <submittedName>
        <fullName evidence="1">Tyrosine protein kinase</fullName>
    </submittedName>
</protein>
<reference evidence="1" key="1">
    <citation type="submission" date="2019-11" db="EMBL/GenBank/DDBJ databases">
        <title>Growth characteristics of pneumococcus vary with the chemical composition of the capsule and with environmental conditions.</title>
        <authorList>
            <person name="Tothpal A."/>
            <person name="Desobry K."/>
            <person name="Joshi S."/>
            <person name="Wyllie A.L."/>
            <person name="Weinberger D.M."/>
        </authorList>
    </citation>
    <scope>NUCLEOTIDE SEQUENCE</scope>
    <source>
        <strain evidence="1">Pnumococcus10A</strain>
    </source>
</reference>
<keyword evidence="1" id="KW-0808">Transferase</keyword>
<dbReference type="GO" id="GO:0016301">
    <property type="term" value="F:kinase activity"/>
    <property type="evidence" value="ECO:0007669"/>
    <property type="project" value="UniProtKB-KW"/>
</dbReference>
<evidence type="ECO:0000313" key="1">
    <source>
        <dbReference type="EMBL" id="MTV78198.1"/>
    </source>
</evidence>
<dbReference type="Proteomes" id="UP000729182">
    <property type="component" value="Unassembled WGS sequence"/>
</dbReference>
<name>A0AAW9W901_STREE</name>
<feature type="non-terminal residue" evidence="1">
    <location>
        <position position="1"/>
    </location>
</feature>
<dbReference type="AlphaFoldDB" id="A0AAW9W901"/>
<accession>A0AAW9W901</accession>
<organism evidence="1 2">
    <name type="scientific">Streptococcus pneumoniae</name>
    <dbReference type="NCBI Taxonomy" id="1313"/>
    <lineage>
        <taxon>Bacteria</taxon>
        <taxon>Bacillati</taxon>
        <taxon>Bacillota</taxon>
        <taxon>Bacilli</taxon>
        <taxon>Lactobacillales</taxon>
        <taxon>Streptococcaceae</taxon>
        <taxon>Streptococcus</taxon>
    </lineage>
</organism>
<dbReference type="EMBL" id="WNHN01000635">
    <property type="protein sequence ID" value="MTV78198.1"/>
    <property type="molecule type" value="Genomic_DNA"/>
</dbReference>
<evidence type="ECO:0000313" key="2">
    <source>
        <dbReference type="Proteomes" id="UP000729182"/>
    </source>
</evidence>
<comment type="caution">
    <text evidence="1">The sequence shown here is derived from an EMBL/GenBank/DDBJ whole genome shotgun (WGS) entry which is preliminary data.</text>
</comment>
<gene>
    <name evidence="1" type="ORF">GM535_13345</name>
</gene>
<keyword evidence="1" id="KW-0418">Kinase</keyword>
<proteinExistence type="predicted"/>